<name>A0A699HAL7_TANCI</name>
<evidence type="ECO:0000256" key="1">
    <source>
        <dbReference type="SAM" id="MobiDB-lite"/>
    </source>
</evidence>
<dbReference type="EMBL" id="BKCJ010113258">
    <property type="protein sequence ID" value="GEX52141.1"/>
    <property type="molecule type" value="Genomic_DNA"/>
</dbReference>
<gene>
    <name evidence="2" type="ORF">Tci_324116</name>
</gene>
<protein>
    <submittedName>
        <fullName evidence="2">Transposase (Putative), gypsy type</fullName>
    </submittedName>
</protein>
<proteinExistence type="predicted"/>
<feature type="region of interest" description="Disordered" evidence="1">
    <location>
        <begin position="667"/>
        <end position="688"/>
    </location>
</feature>
<reference evidence="2" key="1">
    <citation type="journal article" date="2019" name="Sci. Rep.">
        <title>Draft genome of Tanacetum cinerariifolium, the natural source of mosquito coil.</title>
        <authorList>
            <person name="Yamashiro T."/>
            <person name="Shiraishi A."/>
            <person name="Satake H."/>
            <person name="Nakayama K."/>
        </authorList>
    </citation>
    <scope>NUCLEOTIDE SEQUENCE</scope>
</reference>
<dbReference type="PANTHER" id="PTHR31099">
    <property type="entry name" value="OS06G0165300 PROTEIN"/>
    <property type="match status" value="1"/>
</dbReference>
<evidence type="ECO:0000313" key="2">
    <source>
        <dbReference type="EMBL" id="GEX52141.1"/>
    </source>
</evidence>
<dbReference type="PANTHER" id="PTHR31099:SF41">
    <property type="entry name" value="TRANSPOSASE (PUTATIVE), GYPSY TYPE-RELATED"/>
    <property type="match status" value="1"/>
</dbReference>
<comment type="caution">
    <text evidence="2">The sequence shown here is derived from an EMBL/GenBank/DDBJ whole genome shotgun (WGS) entry which is preliminary data.</text>
</comment>
<feature type="region of interest" description="Disordered" evidence="1">
    <location>
        <begin position="176"/>
        <end position="214"/>
    </location>
</feature>
<sequence length="699" mass="77287">MCVLSQRSFDVFCEKFHIPEEIHLVLPNRGATMHERPAGKIGLYTRFFDFANFRLPFSTFLVNILRHFCINISQLSVIGATKPPYTLDEETYPLFLDKDRENIDIFAFIHTTDPTKVKLVEQERKDDEPRLLETIVARTVPLLPVAPDRDESELDASPVTKTTDTIAEDVIRLQPRRQKKRKAIVADAGGPSHPPKKLKGDHGTPSGSSVGGKSRSAVHRLFVGAVQNAEVRGEPIPTFPFLTSFVSATPEHEGWDHTDSVTGPNLRTISTPQRFVISSDSSHHSGANVAEAVADSLVSVFSDLTGSDFLVGGIRTVISPDTNLQKVYVPQWSVTNRSRLDDGHVCHEMVDEFAPPKFFASIRGMKHDQLFTEFNVGAAQLMSLSAEVRMRAEYNIKENKRLKFVAIEQTELLKVRDGEIENLKAQLLLKEAESAEAICLRAETSKLEAVKKSLQDEVQTLMGRNGTLEKEKNELDVKVAYLAALVKVKEHEVVGLDVVVTFVRSQNDNLIHELKISFARLQENVTVYEDCMAAINKAIEKGMQDGLATGVTHGQEGKNVNFALLAELKSNKDSSVETLMNILRMEETLAERLGLNESQPDVDQLMVPIHHSPDQTVVGDTALSLVLYISDSRTSRIVLGVTSALSINFASASLIPLISTNDYVRSDGQEGTGVESQSVADGNADPFPNVDDVDLNVLR</sequence>
<accession>A0A699HAL7</accession>
<organism evidence="2">
    <name type="scientific">Tanacetum cinerariifolium</name>
    <name type="common">Dalmatian daisy</name>
    <name type="synonym">Chrysanthemum cinerariifolium</name>
    <dbReference type="NCBI Taxonomy" id="118510"/>
    <lineage>
        <taxon>Eukaryota</taxon>
        <taxon>Viridiplantae</taxon>
        <taxon>Streptophyta</taxon>
        <taxon>Embryophyta</taxon>
        <taxon>Tracheophyta</taxon>
        <taxon>Spermatophyta</taxon>
        <taxon>Magnoliopsida</taxon>
        <taxon>eudicotyledons</taxon>
        <taxon>Gunneridae</taxon>
        <taxon>Pentapetalae</taxon>
        <taxon>asterids</taxon>
        <taxon>campanulids</taxon>
        <taxon>Asterales</taxon>
        <taxon>Asteraceae</taxon>
        <taxon>Asteroideae</taxon>
        <taxon>Anthemideae</taxon>
        <taxon>Anthemidinae</taxon>
        <taxon>Tanacetum</taxon>
    </lineage>
</organism>
<dbReference type="AlphaFoldDB" id="A0A699HAL7"/>